<organism evidence="2 3">
    <name type="scientific">Falsiroseomonas bella</name>
    <dbReference type="NCBI Taxonomy" id="2184016"/>
    <lineage>
        <taxon>Bacteria</taxon>
        <taxon>Pseudomonadati</taxon>
        <taxon>Pseudomonadota</taxon>
        <taxon>Alphaproteobacteria</taxon>
        <taxon>Acetobacterales</taxon>
        <taxon>Roseomonadaceae</taxon>
        <taxon>Falsiroseomonas</taxon>
    </lineage>
</organism>
<reference evidence="3" key="1">
    <citation type="submission" date="2018-05" db="EMBL/GenBank/DDBJ databases">
        <authorList>
            <person name="Du Z."/>
            <person name="Wang X."/>
        </authorList>
    </citation>
    <scope>NUCLEOTIDE SEQUENCE [LARGE SCALE GENOMIC DNA]</scope>
    <source>
        <strain evidence="3">CQN31</strain>
    </source>
</reference>
<protein>
    <recommendedName>
        <fullName evidence="4">DoxX family protein</fullName>
    </recommendedName>
</protein>
<keyword evidence="1" id="KW-1133">Transmembrane helix</keyword>
<evidence type="ECO:0000313" key="2">
    <source>
        <dbReference type="EMBL" id="PWS35647.1"/>
    </source>
</evidence>
<feature type="transmembrane region" description="Helical" evidence="1">
    <location>
        <begin position="135"/>
        <end position="154"/>
    </location>
</feature>
<dbReference type="RefSeq" id="WP_109872013.1">
    <property type="nucleotide sequence ID" value="NZ_QGNA01000004.1"/>
</dbReference>
<feature type="transmembrane region" description="Helical" evidence="1">
    <location>
        <begin position="105"/>
        <end position="123"/>
    </location>
</feature>
<evidence type="ECO:0000256" key="1">
    <source>
        <dbReference type="SAM" id="Phobius"/>
    </source>
</evidence>
<dbReference type="EMBL" id="QGNA01000004">
    <property type="protein sequence ID" value="PWS35647.1"/>
    <property type="molecule type" value="Genomic_DNA"/>
</dbReference>
<keyword evidence="3" id="KW-1185">Reference proteome</keyword>
<dbReference type="OrthoDB" id="9791120at2"/>
<sequence>MNATVTSVAGRPLPAQAAPIGAAGLAAMPRAARIASWLAAGWIAWEFGYYEQYKLTGNEGSVHLFTILSDWLGTPGGEKPFRLFVATQEIVAAVLVLLPWTRVPGAALSFATMAGAIFFHVVSPLGIDPYGDGGVLFKEAVFTLGMAALILVLHRHEIPGWLRRLPVIGKRFA</sequence>
<dbReference type="Proteomes" id="UP000245765">
    <property type="component" value="Unassembled WGS sequence"/>
</dbReference>
<keyword evidence="1" id="KW-0812">Transmembrane</keyword>
<evidence type="ECO:0000313" key="3">
    <source>
        <dbReference type="Proteomes" id="UP000245765"/>
    </source>
</evidence>
<proteinExistence type="predicted"/>
<gene>
    <name evidence="2" type="ORF">DFH01_18820</name>
</gene>
<keyword evidence="1" id="KW-0472">Membrane</keyword>
<accession>A0A317FCA6</accession>
<name>A0A317FCA6_9PROT</name>
<evidence type="ECO:0008006" key="4">
    <source>
        <dbReference type="Google" id="ProtNLM"/>
    </source>
</evidence>
<comment type="caution">
    <text evidence="2">The sequence shown here is derived from an EMBL/GenBank/DDBJ whole genome shotgun (WGS) entry which is preliminary data.</text>
</comment>
<dbReference type="AlphaFoldDB" id="A0A317FCA6"/>